<keyword evidence="3" id="KW-1185">Reference proteome</keyword>
<dbReference type="Gramene" id="TuG1812G0300004873.01.T01">
    <property type="protein sequence ID" value="TuG1812G0300004873.01.T01.cds344873"/>
    <property type="gene ID" value="TuG1812G0300004873.01"/>
</dbReference>
<dbReference type="AlphaFoldDB" id="A0A8R7PYI9"/>
<dbReference type="EnsemblPlants" id="TuG1812G0300004873.01.T01">
    <property type="protein sequence ID" value="TuG1812G0300004873.01.T01.cds344873"/>
    <property type="gene ID" value="TuG1812G0300004873.01"/>
</dbReference>
<dbReference type="Proteomes" id="UP000015106">
    <property type="component" value="Chromosome 3"/>
</dbReference>
<gene>
    <name evidence="2" type="primary">LOC125545896</name>
</gene>
<feature type="region of interest" description="Disordered" evidence="1">
    <location>
        <begin position="1"/>
        <end position="20"/>
    </location>
</feature>
<protein>
    <submittedName>
        <fullName evidence="2">Uncharacterized protein</fullName>
    </submittedName>
</protein>
<organism evidence="2 3">
    <name type="scientific">Triticum urartu</name>
    <name type="common">Red wild einkorn</name>
    <name type="synonym">Crithodium urartu</name>
    <dbReference type="NCBI Taxonomy" id="4572"/>
    <lineage>
        <taxon>Eukaryota</taxon>
        <taxon>Viridiplantae</taxon>
        <taxon>Streptophyta</taxon>
        <taxon>Embryophyta</taxon>
        <taxon>Tracheophyta</taxon>
        <taxon>Spermatophyta</taxon>
        <taxon>Magnoliopsida</taxon>
        <taxon>Liliopsida</taxon>
        <taxon>Poales</taxon>
        <taxon>Poaceae</taxon>
        <taxon>BOP clade</taxon>
        <taxon>Pooideae</taxon>
        <taxon>Triticodae</taxon>
        <taxon>Triticeae</taxon>
        <taxon>Triticinae</taxon>
        <taxon>Triticum</taxon>
    </lineage>
</organism>
<reference evidence="2" key="2">
    <citation type="submission" date="2018-03" db="EMBL/GenBank/DDBJ databases">
        <title>The Triticum urartu genome reveals the dynamic nature of wheat genome evolution.</title>
        <authorList>
            <person name="Ling H."/>
            <person name="Ma B."/>
            <person name="Shi X."/>
            <person name="Liu H."/>
            <person name="Dong L."/>
            <person name="Sun H."/>
            <person name="Cao Y."/>
            <person name="Gao Q."/>
            <person name="Zheng S."/>
            <person name="Li Y."/>
            <person name="Yu Y."/>
            <person name="Du H."/>
            <person name="Qi M."/>
            <person name="Li Y."/>
            <person name="Yu H."/>
            <person name="Cui Y."/>
            <person name="Wang N."/>
            <person name="Chen C."/>
            <person name="Wu H."/>
            <person name="Zhao Y."/>
            <person name="Zhang J."/>
            <person name="Li Y."/>
            <person name="Zhou W."/>
            <person name="Zhang B."/>
            <person name="Hu W."/>
            <person name="Eijk M."/>
            <person name="Tang J."/>
            <person name="Witsenboer H."/>
            <person name="Zhao S."/>
            <person name="Li Z."/>
            <person name="Zhang A."/>
            <person name="Wang D."/>
            <person name="Liang C."/>
        </authorList>
    </citation>
    <scope>NUCLEOTIDE SEQUENCE [LARGE SCALE GENOMIC DNA]</scope>
    <source>
        <strain evidence="2">cv. G1812</strain>
    </source>
</reference>
<evidence type="ECO:0000256" key="1">
    <source>
        <dbReference type="SAM" id="MobiDB-lite"/>
    </source>
</evidence>
<evidence type="ECO:0000313" key="2">
    <source>
        <dbReference type="EnsemblPlants" id="TuG1812G0300004873.01.T01.cds344873"/>
    </source>
</evidence>
<evidence type="ECO:0000313" key="3">
    <source>
        <dbReference type="Proteomes" id="UP000015106"/>
    </source>
</evidence>
<reference evidence="3" key="1">
    <citation type="journal article" date="2013" name="Nature">
        <title>Draft genome of the wheat A-genome progenitor Triticum urartu.</title>
        <authorList>
            <person name="Ling H.Q."/>
            <person name="Zhao S."/>
            <person name="Liu D."/>
            <person name="Wang J."/>
            <person name="Sun H."/>
            <person name="Zhang C."/>
            <person name="Fan H."/>
            <person name="Li D."/>
            <person name="Dong L."/>
            <person name="Tao Y."/>
            <person name="Gao C."/>
            <person name="Wu H."/>
            <person name="Li Y."/>
            <person name="Cui Y."/>
            <person name="Guo X."/>
            <person name="Zheng S."/>
            <person name="Wang B."/>
            <person name="Yu K."/>
            <person name="Liang Q."/>
            <person name="Yang W."/>
            <person name="Lou X."/>
            <person name="Chen J."/>
            <person name="Feng M."/>
            <person name="Jian J."/>
            <person name="Zhang X."/>
            <person name="Luo G."/>
            <person name="Jiang Y."/>
            <person name="Liu J."/>
            <person name="Wang Z."/>
            <person name="Sha Y."/>
            <person name="Zhang B."/>
            <person name="Wu H."/>
            <person name="Tang D."/>
            <person name="Shen Q."/>
            <person name="Xue P."/>
            <person name="Zou S."/>
            <person name="Wang X."/>
            <person name="Liu X."/>
            <person name="Wang F."/>
            <person name="Yang Y."/>
            <person name="An X."/>
            <person name="Dong Z."/>
            <person name="Zhang K."/>
            <person name="Zhang X."/>
            <person name="Luo M.C."/>
            <person name="Dvorak J."/>
            <person name="Tong Y."/>
            <person name="Wang J."/>
            <person name="Yang H."/>
            <person name="Li Z."/>
            <person name="Wang D."/>
            <person name="Zhang A."/>
            <person name="Wang J."/>
        </authorList>
    </citation>
    <scope>NUCLEOTIDE SEQUENCE</scope>
    <source>
        <strain evidence="3">cv. G1812</strain>
    </source>
</reference>
<name>A0A8R7PYI9_TRIUA</name>
<proteinExistence type="predicted"/>
<accession>A0A8R7PYI9</accession>
<reference evidence="2" key="3">
    <citation type="submission" date="2022-06" db="UniProtKB">
        <authorList>
            <consortium name="EnsemblPlants"/>
        </authorList>
    </citation>
    <scope>IDENTIFICATION</scope>
</reference>
<sequence>MWTSPTSRSPRARSARSSTWTDPAALAGTVNRTVAFQVGLRPPARSVATRWRERGSPERETTAYTSMAEKRFTSLRSLPDIRVSSSALCAMASTVLAISVSIAISVDRERGESRSGCGWMYPKTRWWDR</sequence>